<keyword evidence="1" id="KW-0472">Membrane</keyword>
<proteinExistence type="predicted"/>
<comment type="caution">
    <text evidence="2">The sequence shown here is derived from an EMBL/GenBank/DDBJ whole genome shotgun (WGS) entry which is preliminary data.</text>
</comment>
<keyword evidence="1" id="KW-1133">Transmembrane helix</keyword>
<evidence type="ECO:0000313" key="3">
    <source>
        <dbReference type="Proteomes" id="UP000064189"/>
    </source>
</evidence>
<dbReference type="EMBL" id="LNNH01000004">
    <property type="protein sequence ID" value="KWW22398.1"/>
    <property type="molecule type" value="Genomic_DNA"/>
</dbReference>
<organism evidence="2 3">
    <name type="scientific">Peribacillus simplex</name>
    <dbReference type="NCBI Taxonomy" id="1478"/>
    <lineage>
        <taxon>Bacteria</taxon>
        <taxon>Bacillati</taxon>
        <taxon>Bacillota</taxon>
        <taxon>Bacilli</taxon>
        <taxon>Bacillales</taxon>
        <taxon>Bacillaceae</taxon>
        <taxon>Peribacillus</taxon>
    </lineage>
</organism>
<keyword evidence="1" id="KW-0812">Transmembrane</keyword>
<dbReference type="AlphaFoldDB" id="A0A109N2N8"/>
<reference evidence="2 3" key="1">
    <citation type="submission" date="2015-11" db="EMBL/GenBank/DDBJ databases">
        <title>Genome Sequence of Bacillus simplex strain VanAntwerpen2.</title>
        <authorList>
            <person name="Couger M.B."/>
        </authorList>
    </citation>
    <scope>NUCLEOTIDE SEQUENCE [LARGE SCALE GENOMIC DNA]</scope>
    <source>
        <strain evidence="2 3">VanAntwerpen02</strain>
    </source>
</reference>
<name>A0A109N2N8_9BACI</name>
<feature type="transmembrane region" description="Helical" evidence="1">
    <location>
        <begin position="27"/>
        <end position="48"/>
    </location>
</feature>
<accession>A0A109N2N8</accession>
<evidence type="ECO:0000313" key="2">
    <source>
        <dbReference type="EMBL" id="KWW22398.1"/>
    </source>
</evidence>
<gene>
    <name evidence="2" type="ORF">AS888_12740</name>
</gene>
<dbReference type="Proteomes" id="UP000064189">
    <property type="component" value="Unassembled WGS sequence"/>
</dbReference>
<sequence>MKCLAAFDPVISLKALAFFADDPSSAILSFTLSLSFPFTFLQSNRIYFTLIKQMQMEKSDDLCHFAFADAQMR</sequence>
<keyword evidence="3" id="KW-1185">Reference proteome</keyword>
<protein>
    <submittedName>
        <fullName evidence="2">Uncharacterized protein</fullName>
    </submittedName>
</protein>
<evidence type="ECO:0000256" key="1">
    <source>
        <dbReference type="SAM" id="Phobius"/>
    </source>
</evidence>